<dbReference type="AlphaFoldDB" id="A0A8T1T447"/>
<comment type="caution">
    <text evidence="1">The sequence shown here is derived from an EMBL/GenBank/DDBJ whole genome shotgun (WGS) entry which is preliminary data.</text>
</comment>
<dbReference type="PANTHER" id="PTHR40387">
    <property type="entry name" value="PROTEIN FAM240B"/>
    <property type="match status" value="1"/>
</dbReference>
<keyword evidence="2" id="KW-1185">Reference proteome</keyword>
<organism evidence="1 2">
    <name type="scientific">Chelydra serpentina</name>
    <name type="common">Snapping turtle</name>
    <name type="synonym">Testudo serpentina</name>
    <dbReference type="NCBI Taxonomy" id="8475"/>
    <lineage>
        <taxon>Eukaryota</taxon>
        <taxon>Metazoa</taxon>
        <taxon>Chordata</taxon>
        <taxon>Craniata</taxon>
        <taxon>Vertebrata</taxon>
        <taxon>Euteleostomi</taxon>
        <taxon>Archelosauria</taxon>
        <taxon>Testudinata</taxon>
        <taxon>Testudines</taxon>
        <taxon>Cryptodira</taxon>
        <taxon>Durocryptodira</taxon>
        <taxon>Americhelydia</taxon>
        <taxon>Chelydroidea</taxon>
        <taxon>Chelydridae</taxon>
        <taxon>Chelydra</taxon>
    </lineage>
</organism>
<protein>
    <recommendedName>
        <fullName evidence="3">F240A protein</fullName>
    </recommendedName>
</protein>
<accession>A0A8T1T447</accession>
<dbReference type="PANTHER" id="PTHR40387:SF1">
    <property type="entry name" value="PROTEIN FAM240B"/>
    <property type="match status" value="1"/>
</dbReference>
<dbReference type="OrthoDB" id="9426889at2759"/>
<gene>
    <name evidence="1" type="ORF">G0U57_012936</name>
</gene>
<evidence type="ECO:0000313" key="2">
    <source>
        <dbReference type="Proteomes" id="UP000765507"/>
    </source>
</evidence>
<dbReference type="Proteomes" id="UP000765507">
    <property type="component" value="Unassembled WGS sequence"/>
</dbReference>
<evidence type="ECO:0008006" key="3">
    <source>
        <dbReference type="Google" id="ProtNLM"/>
    </source>
</evidence>
<reference evidence="1 2" key="1">
    <citation type="journal article" date="2020" name="G3 (Bethesda)">
        <title>Draft Genome of the Common Snapping Turtle, Chelydra serpentina, a Model for Phenotypic Plasticity in Reptiles.</title>
        <authorList>
            <person name="Das D."/>
            <person name="Singh S.K."/>
            <person name="Bierstedt J."/>
            <person name="Erickson A."/>
            <person name="Galli G.L.J."/>
            <person name="Crossley D.A. 2nd"/>
            <person name="Rhen T."/>
        </authorList>
    </citation>
    <scope>NUCLEOTIDE SEQUENCE [LARGE SCALE GENOMIC DNA]</scope>
    <source>
        <strain evidence="1">KW</strain>
    </source>
</reference>
<sequence>MTKTISFRRPEIFVHDAKRLKNFWEKIIEKNTQQQQGEDSRLSRSALKKLRREWTQRLEGRIKMLQKSCGEQEGQMSLLSIETFQPIDKTAA</sequence>
<dbReference type="EMBL" id="JAHGAV010000034">
    <property type="protein sequence ID" value="KAG6936296.1"/>
    <property type="molecule type" value="Genomic_DNA"/>
</dbReference>
<evidence type="ECO:0000313" key="1">
    <source>
        <dbReference type="EMBL" id="KAG6936296.1"/>
    </source>
</evidence>
<dbReference type="InterPro" id="IPR040261">
    <property type="entry name" value="FAM240"/>
</dbReference>
<proteinExistence type="predicted"/>
<name>A0A8T1T447_CHESE</name>